<reference evidence="1" key="1">
    <citation type="submission" date="2023-05" db="EMBL/GenBank/DDBJ databases">
        <authorList>
            <consortium name="ELIXIR-Norway"/>
        </authorList>
    </citation>
    <scope>NUCLEOTIDE SEQUENCE</scope>
</reference>
<protein>
    <submittedName>
        <fullName evidence="1">Uncharacterized protein</fullName>
    </submittedName>
</protein>
<organism evidence="1 2">
    <name type="scientific">Rangifer tarandus platyrhynchus</name>
    <name type="common">Svalbard reindeer</name>
    <dbReference type="NCBI Taxonomy" id="3082113"/>
    <lineage>
        <taxon>Eukaryota</taxon>
        <taxon>Metazoa</taxon>
        <taxon>Chordata</taxon>
        <taxon>Craniata</taxon>
        <taxon>Vertebrata</taxon>
        <taxon>Euteleostomi</taxon>
        <taxon>Mammalia</taxon>
        <taxon>Eutheria</taxon>
        <taxon>Laurasiatheria</taxon>
        <taxon>Artiodactyla</taxon>
        <taxon>Ruminantia</taxon>
        <taxon>Pecora</taxon>
        <taxon>Cervidae</taxon>
        <taxon>Odocoileinae</taxon>
        <taxon>Rangifer</taxon>
    </lineage>
</organism>
<name>A0AC59ZFV3_RANTA</name>
<evidence type="ECO:0000313" key="2">
    <source>
        <dbReference type="Proteomes" id="UP001162501"/>
    </source>
</evidence>
<accession>A0AC59ZFV3</accession>
<gene>
    <name evidence="1" type="ORF">MRATA1EN22A_LOCUS17717</name>
</gene>
<evidence type="ECO:0000313" key="1">
    <source>
        <dbReference type="EMBL" id="CAN0401722.1"/>
    </source>
</evidence>
<proteinExistence type="predicted"/>
<reference evidence="1" key="2">
    <citation type="submission" date="2025-03" db="EMBL/GenBank/DDBJ databases">
        <authorList>
            <consortium name="ELIXIR-Norway"/>
            <consortium name="Elixir Norway"/>
        </authorList>
    </citation>
    <scope>NUCLEOTIDE SEQUENCE</scope>
</reference>
<dbReference type="Proteomes" id="UP001162501">
    <property type="component" value="Chromosome 28"/>
</dbReference>
<sequence>MGSQPDRKRSQSGGQPDDNVFTAAPTRARSQRKRSAPEKHPNSTAQRVTPETSQRQERQGEGCSVQRPRVYLWAQHPYPGKMPQDPRGSVLIGSAFDLSRSLAGCSPWGRKSRAQLSSLTTAA</sequence>
<dbReference type="EMBL" id="OX596112">
    <property type="protein sequence ID" value="CAN0401722.1"/>
    <property type="molecule type" value="Genomic_DNA"/>
</dbReference>